<dbReference type="InterPro" id="IPR036890">
    <property type="entry name" value="HATPase_C_sf"/>
</dbReference>
<dbReference type="EC" id="2.7.13.3" evidence="3"/>
<evidence type="ECO:0000256" key="4">
    <source>
        <dbReference type="ARBA" id="ARBA00022553"/>
    </source>
</evidence>
<keyword evidence="11" id="KW-0902">Two-component regulatory system</keyword>
<keyword evidence="7" id="KW-0547">Nucleotide-binding</keyword>
<evidence type="ECO:0000313" key="16">
    <source>
        <dbReference type="EMBL" id="MFC3175499.1"/>
    </source>
</evidence>
<dbReference type="GO" id="GO:0005524">
    <property type="term" value="F:ATP binding"/>
    <property type="evidence" value="ECO:0007669"/>
    <property type="project" value="UniProtKB-KW"/>
</dbReference>
<evidence type="ECO:0000256" key="6">
    <source>
        <dbReference type="ARBA" id="ARBA00022692"/>
    </source>
</evidence>
<reference evidence="17" key="1">
    <citation type="journal article" date="2019" name="Int. J. Syst. Evol. Microbiol.">
        <title>The Global Catalogue of Microorganisms (GCM) 10K type strain sequencing project: providing services to taxonomists for standard genome sequencing and annotation.</title>
        <authorList>
            <consortium name="The Broad Institute Genomics Platform"/>
            <consortium name="The Broad Institute Genome Sequencing Center for Infectious Disease"/>
            <person name="Wu L."/>
            <person name="Ma J."/>
        </authorList>
    </citation>
    <scope>NUCLEOTIDE SEQUENCE [LARGE SCALE GENOMIC DNA]</scope>
    <source>
        <strain evidence="17">KCTC 42984</strain>
    </source>
</reference>
<dbReference type="CDD" id="cd00075">
    <property type="entry name" value="HATPase"/>
    <property type="match status" value="1"/>
</dbReference>
<dbReference type="InterPro" id="IPR003661">
    <property type="entry name" value="HisK_dim/P_dom"/>
</dbReference>
<proteinExistence type="predicted"/>
<keyword evidence="6 13" id="KW-0812">Transmembrane</keyword>
<dbReference type="SUPFAM" id="SSF47384">
    <property type="entry name" value="Homodimeric domain of signal transducing histidine kinase"/>
    <property type="match status" value="1"/>
</dbReference>
<dbReference type="Pfam" id="PF02518">
    <property type="entry name" value="HATPase_c"/>
    <property type="match status" value="1"/>
</dbReference>
<dbReference type="SMART" id="SM00387">
    <property type="entry name" value="HATPase_c"/>
    <property type="match status" value="1"/>
</dbReference>
<dbReference type="Gene3D" id="1.10.287.130">
    <property type="match status" value="1"/>
</dbReference>
<evidence type="ECO:0000256" key="9">
    <source>
        <dbReference type="ARBA" id="ARBA00022840"/>
    </source>
</evidence>
<dbReference type="InterPro" id="IPR050428">
    <property type="entry name" value="TCS_sensor_his_kinase"/>
</dbReference>
<dbReference type="InterPro" id="IPR003594">
    <property type="entry name" value="HATPase_dom"/>
</dbReference>
<keyword evidence="17" id="KW-1185">Reference proteome</keyword>
<keyword evidence="12 13" id="KW-0472">Membrane</keyword>
<feature type="transmembrane region" description="Helical" evidence="13">
    <location>
        <begin position="158"/>
        <end position="179"/>
    </location>
</feature>
<sequence length="450" mass="47186">MKLYSLRRATFLSLILPLLLSLVLVAGSGLLSARSAIAVLRDHEMEQEAVFLQMLSVHEAAEGERLGVVRSTESFGLRALQAHGAGFRIWAGRMVMTSAGTLPAPGAAPPPPGFADLDDGTTRWRRYALGGGAEPLTVEIVEPAAVRMALAWRMARALVVPMLVLVLAVAVIATLRLTAAIRPIADLSHELDRRDSGDLQPLAGGRIPREVAPLVAAINDLMGRLGRAIAREREFADNAAHELRTPLAALKARAQATRQALGGDPAAQRSLAELDAAVDRTTGVIEQLLLLSRIDSQADGAAARRFAPVDLSRLAADVAREIAPAALAKGLDLAAEITPGLVLDGNADSLAILIRNLLDNAVRYTPPGGQVTIALDPGASGGAELRVADTGPGMSADQIARAFERFTRFDPDQPGSGLGLSIAKQVVAQHGGTIALTSPDEGGLVCTVRL</sequence>
<evidence type="ECO:0000256" key="8">
    <source>
        <dbReference type="ARBA" id="ARBA00022777"/>
    </source>
</evidence>
<keyword evidence="10 13" id="KW-1133">Transmembrane helix</keyword>
<dbReference type="Proteomes" id="UP001595604">
    <property type="component" value="Unassembled WGS sequence"/>
</dbReference>
<feature type="domain" description="Histidine kinase" evidence="14">
    <location>
        <begin position="238"/>
        <end position="450"/>
    </location>
</feature>
<dbReference type="SUPFAM" id="SSF55874">
    <property type="entry name" value="ATPase domain of HSP90 chaperone/DNA topoisomerase II/histidine kinase"/>
    <property type="match status" value="1"/>
</dbReference>
<keyword evidence="8" id="KW-0418">Kinase</keyword>
<name>A0ABV7IV87_9SPHN</name>
<accession>A0ABV7IV87</accession>
<evidence type="ECO:0000313" key="17">
    <source>
        <dbReference type="Proteomes" id="UP001595604"/>
    </source>
</evidence>
<evidence type="ECO:0000256" key="12">
    <source>
        <dbReference type="ARBA" id="ARBA00023136"/>
    </source>
</evidence>
<dbReference type="RefSeq" id="WP_379510875.1">
    <property type="nucleotide sequence ID" value="NZ_JBHRTQ010000015.1"/>
</dbReference>
<dbReference type="InterPro" id="IPR003660">
    <property type="entry name" value="HAMP_dom"/>
</dbReference>
<dbReference type="Gene3D" id="3.30.565.10">
    <property type="entry name" value="Histidine kinase-like ATPase, C-terminal domain"/>
    <property type="match status" value="1"/>
</dbReference>
<dbReference type="PANTHER" id="PTHR45436:SF14">
    <property type="entry name" value="SENSOR PROTEIN QSEC"/>
    <property type="match status" value="1"/>
</dbReference>
<evidence type="ECO:0000256" key="11">
    <source>
        <dbReference type="ARBA" id="ARBA00023012"/>
    </source>
</evidence>
<evidence type="ECO:0000256" key="7">
    <source>
        <dbReference type="ARBA" id="ARBA00022741"/>
    </source>
</evidence>
<dbReference type="EMBL" id="JBHRTQ010000015">
    <property type="protein sequence ID" value="MFC3175499.1"/>
    <property type="molecule type" value="Genomic_DNA"/>
</dbReference>
<evidence type="ECO:0000259" key="14">
    <source>
        <dbReference type="PROSITE" id="PS50109"/>
    </source>
</evidence>
<dbReference type="InterPro" id="IPR004358">
    <property type="entry name" value="Sig_transdc_His_kin-like_C"/>
</dbReference>
<keyword evidence="4" id="KW-0597">Phosphoprotein</keyword>
<dbReference type="InterPro" id="IPR036097">
    <property type="entry name" value="HisK_dim/P_sf"/>
</dbReference>
<evidence type="ECO:0000256" key="5">
    <source>
        <dbReference type="ARBA" id="ARBA00022679"/>
    </source>
</evidence>
<dbReference type="CDD" id="cd00082">
    <property type="entry name" value="HisKA"/>
    <property type="match status" value="1"/>
</dbReference>
<comment type="subcellular location">
    <subcellularLocation>
        <location evidence="2">Membrane</location>
        <topology evidence="2">Multi-pass membrane protein</topology>
    </subcellularLocation>
</comment>
<dbReference type="PROSITE" id="PS50109">
    <property type="entry name" value="HIS_KIN"/>
    <property type="match status" value="1"/>
</dbReference>
<evidence type="ECO:0000256" key="10">
    <source>
        <dbReference type="ARBA" id="ARBA00022989"/>
    </source>
</evidence>
<dbReference type="PANTHER" id="PTHR45436">
    <property type="entry name" value="SENSOR HISTIDINE KINASE YKOH"/>
    <property type="match status" value="1"/>
</dbReference>
<feature type="domain" description="HAMP" evidence="15">
    <location>
        <begin position="178"/>
        <end position="230"/>
    </location>
</feature>
<protein>
    <recommendedName>
        <fullName evidence="3">histidine kinase</fullName>
        <ecNumber evidence="3">2.7.13.3</ecNumber>
    </recommendedName>
</protein>
<evidence type="ECO:0000256" key="2">
    <source>
        <dbReference type="ARBA" id="ARBA00004141"/>
    </source>
</evidence>
<dbReference type="InterPro" id="IPR005467">
    <property type="entry name" value="His_kinase_dom"/>
</dbReference>
<evidence type="ECO:0000256" key="13">
    <source>
        <dbReference type="SAM" id="Phobius"/>
    </source>
</evidence>
<gene>
    <name evidence="16" type="ORF">ACFOD9_14665</name>
</gene>
<keyword evidence="9 16" id="KW-0067">ATP-binding</keyword>
<evidence type="ECO:0000256" key="3">
    <source>
        <dbReference type="ARBA" id="ARBA00012438"/>
    </source>
</evidence>
<comment type="catalytic activity">
    <reaction evidence="1">
        <text>ATP + protein L-histidine = ADP + protein N-phospho-L-histidine.</text>
        <dbReference type="EC" id="2.7.13.3"/>
    </reaction>
</comment>
<organism evidence="16 17">
    <name type="scientific">Novosphingobium bradum</name>
    <dbReference type="NCBI Taxonomy" id="1737444"/>
    <lineage>
        <taxon>Bacteria</taxon>
        <taxon>Pseudomonadati</taxon>
        <taxon>Pseudomonadota</taxon>
        <taxon>Alphaproteobacteria</taxon>
        <taxon>Sphingomonadales</taxon>
        <taxon>Sphingomonadaceae</taxon>
        <taxon>Novosphingobium</taxon>
    </lineage>
</organism>
<evidence type="ECO:0000259" key="15">
    <source>
        <dbReference type="PROSITE" id="PS50885"/>
    </source>
</evidence>
<dbReference type="PROSITE" id="PS50885">
    <property type="entry name" value="HAMP"/>
    <property type="match status" value="1"/>
</dbReference>
<evidence type="ECO:0000256" key="1">
    <source>
        <dbReference type="ARBA" id="ARBA00000085"/>
    </source>
</evidence>
<dbReference type="Pfam" id="PF00512">
    <property type="entry name" value="HisKA"/>
    <property type="match status" value="1"/>
</dbReference>
<keyword evidence="5" id="KW-0808">Transferase</keyword>
<dbReference type="PRINTS" id="PR00344">
    <property type="entry name" value="BCTRLSENSOR"/>
</dbReference>
<dbReference type="SMART" id="SM00388">
    <property type="entry name" value="HisKA"/>
    <property type="match status" value="1"/>
</dbReference>
<comment type="caution">
    <text evidence="16">The sequence shown here is derived from an EMBL/GenBank/DDBJ whole genome shotgun (WGS) entry which is preliminary data.</text>
</comment>